<dbReference type="Pfam" id="PF13369">
    <property type="entry name" value="Transglut_core2"/>
    <property type="match status" value="1"/>
</dbReference>
<name>A0A1B4XJ01_9GAMM</name>
<organism evidence="3 4">
    <name type="scientific">Sulfuricaulis limicola</name>
    <dbReference type="NCBI Taxonomy" id="1620215"/>
    <lineage>
        <taxon>Bacteria</taxon>
        <taxon>Pseudomonadati</taxon>
        <taxon>Pseudomonadota</taxon>
        <taxon>Gammaproteobacteria</taxon>
        <taxon>Acidiferrobacterales</taxon>
        <taxon>Acidiferrobacteraceae</taxon>
        <taxon>Sulfuricaulis</taxon>
    </lineage>
</organism>
<protein>
    <recommendedName>
        <fullName evidence="2">Protein SirB1 N-terminal domain-containing protein</fullName>
    </recommendedName>
</protein>
<keyword evidence="4" id="KW-1185">Reference proteome</keyword>
<dbReference type="InterPro" id="IPR011990">
    <property type="entry name" value="TPR-like_helical_dom_sf"/>
</dbReference>
<dbReference type="InterPro" id="IPR032698">
    <property type="entry name" value="SirB1_N"/>
</dbReference>
<dbReference type="EMBL" id="AP014879">
    <property type="protein sequence ID" value="BAV34777.1"/>
    <property type="molecule type" value="Genomic_DNA"/>
</dbReference>
<dbReference type="AlphaFoldDB" id="A0A1B4XJ01"/>
<feature type="domain" description="Protein SirB1 N-terminal" evidence="2">
    <location>
        <begin position="79"/>
        <end position="195"/>
    </location>
</feature>
<dbReference type="Proteomes" id="UP000243180">
    <property type="component" value="Chromosome"/>
</dbReference>
<reference evidence="3 4" key="1">
    <citation type="submission" date="2015-05" db="EMBL/GenBank/DDBJ databases">
        <title>Complete genome sequence of a sulfur-oxidizing gammaproteobacterium strain HA5.</title>
        <authorList>
            <person name="Miura A."/>
            <person name="Kojima H."/>
            <person name="Fukui M."/>
        </authorList>
    </citation>
    <scope>NUCLEOTIDE SEQUENCE [LARGE SCALE GENOMIC DNA]</scope>
    <source>
        <strain evidence="3 4">HA5</strain>
    </source>
</reference>
<gene>
    <name evidence="3" type="ORF">SCL_2500</name>
</gene>
<dbReference type="Gene3D" id="1.25.40.10">
    <property type="entry name" value="Tetratricopeptide repeat domain"/>
    <property type="match status" value="1"/>
</dbReference>
<evidence type="ECO:0000313" key="4">
    <source>
        <dbReference type="Proteomes" id="UP000243180"/>
    </source>
</evidence>
<dbReference type="SUPFAM" id="SSF48452">
    <property type="entry name" value="TPR-like"/>
    <property type="match status" value="1"/>
</dbReference>
<evidence type="ECO:0000256" key="1">
    <source>
        <dbReference type="ARBA" id="ARBA00007100"/>
    </source>
</evidence>
<dbReference type="KEGG" id="slim:SCL_2500"/>
<sequence length="343" mass="39519">MVIAGLPKPLLQQTRVYVIDGNSRYPYEWFDPGKSVELKSARLVRDILKQPEQDIDLAQAKLTVDKLIDPTVDIEAGLERIEAMVTKIKAMPGFGGSQTTKLEALKRYIYEPGEWNNFQPYQYDLNDPLGTKLSNKLLSRYLESKKGNCVTMPLLFVILGQRLGIDVTAATAPLHILVKFKDETGATYNLETTSGANPARDVWYREQMPMTEEAVANGVYLRPLTRKETVAIMATTLAEHYFEQREFEKAITISDLTLEYYPRDVEAMVRKGSAYYRLLAKYYLEKYRSPNEIPDRAKGHYHYLSQNNHQWFAKAEALGWWEPSKEEEEKYLQKVSQKRGTKR</sequence>
<comment type="similarity">
    <text evidence="1">Belongs to the UPF0162 family.</text>
</comment>
<proteinExistence type="inferred from homology"/>
<evidence type="ECO:0000313" key="3">
    <source>
        <dbReference type="EMBL" id="BAV34777.1"/>
    </source>
</evidence>
<evidence type="ECO:0000259" key="2">
    <source>
        <dbReference type="Pfam" id="PF13369"/>
    </source>
</evidence>
<accession>A0A1B4XJ01</accession>
<dbReference type="InParanoid" id="A0A1B4XJ01"/>